<evidence type="ECO:0000313" key="2">
    <source>
        <dbReference type="Proteomes" id="UP000239867"/>
    </source>
</evidence>
<gene>
    <name evidence="1" type="ORF">CAY53_03255</name>
</gene>
<dbReference type="OrthoDB" id="9791535at2"/>
<accession>A0A2L1GLU4</accession>
<evidence type="ECO:0008006" key="3">
    <source>
        <dbReference type="Google" id="ProtNLM"/>
    </source>
</evidence>
<protein>
    <recommendedName>
        <fullName evidence="3">C_GCAxxG_C_C family protein</fullName>
    </recommendedName>
</protein>
<dbReference type="RefSeq" id="WP_104935917.1">
    <property type="nucleotide sequence ID" value="NZ_CP021255.1"/>
</dbReference>
<dbReference type="Pfam" id="PF09719">
    <property type="entry name" value="C_GCAxxG_C_C"/>
    <property type="match status" value="1"/>
</dbReference>
<sequence>MQKTQEEILDDFARGRECAEQVCMMLAGRLGDDADTLRRSAVAFGSGMGCAETCGCITAAMLILGARYAARAGSDDATVMDAGLVLADKREAFLKRFLAAHGGALTCKTLLGHDIFAPGGRAAAIQEGKFASVCAPLVNATAAELAKLL</sequence>
<name>A0A2L1GLU4_9BACT</name>
<dbReference type="EMBL" id="CP021255">
    <property type="protein sequence ID" value="AVD70624.1"/>
    <property type="molecule type" value="Genomic_DNA"/>
</dbReference>
<reference evidence="1 2" key="1">
    <citation type="journal article" date="2018" name="MBio">
        <title>Insights into the evolution of host association through the isolation and characterization of a novel human periodontal pathobiont, Desulfobulbus oralis.</title>
        <authorList>
            <person name="Cross K.L."/>
            <person name="Chirania P."/>
            <person name="Xiong W."/>
            <person name="Beall C.J."/>
            <person name="Elkins J.G."/>
            <person name="Giannone R.J."/>
            <person name="Griffen A.L."/>
            <person name="Guss A.M."/>
            <person name="Hettich R.L."/>
            <person name="Joshi S.S."/>
            <person name="Mokrzan E.M."/>
            <person name="Martin R.K."/>
            <person name="Zhulin I.B."/>
            <person name="Leys E.J."/>
            <person name="Podar M."/>
        </authorList>
    </citation>
    <scope>NUCLEOTIDE SEQUENCE [LARGE SCALE GENOMIC DNA]</scope>
    <source>
        <strain evidence="1 2">ORNL</strain>
    </source>
</reference>
<dbReference type="KEGG" id="deo:CAY53_03255"/>
<evidence type="ECO:0000313" key="1">
    <source>
        <dbReference type="EMBL" id="AVD70624.1"/>
    </source>
</evidence>
<organism evidence="1 2">
    <name type="scientific">Desulfobulbus oralis</name>
    <dbReference type="NCBI Taxonomy" id="1986146"/>
    <lineage>
        <taxon>Bacteria</taxon>
        <taxon>Pseudomonadati</taxon>
        <taxon>Thermodesulfobacteriota</taxon>
        <taxon>Desulfobulbia</taxon>
        <taxon>Desulfobulbales</taxon>
        <taxon>Desulfobulbaceae</taxon>
        <taxon>Desulfobulbus</taxon>
    </lineage>
</organism>
<dbReference type="AlphaFoldDB" id="A0A2L1GLU4"/>
<keyword evidence="2" id="KW-1185">Reference proteome</keyword>
<dbReference type="Proteomes" id="UP000239867">
    <property type="component" value="Chromosome"/>
</dbReference>
<dbReference type="InterPro" id="IPR010181">
    <property type="entry name" value="CGCAxxGCC_motif"/>
</dbReference>
<proteinExistence type="predicted"/>